<feature type="domain" description="RNase H type-1" evidence="1">
    <location>
        <begin position="3"/>
        <end position="69"/>
    </location>
</feature>
<dbReference type="EMBL" id="JBJUIK010000001">
    <property type="protein sequence ID" value="KAL3537555.1"/>
    <property type="molecule type" value="Genomic_DNA"/>
</dbReference>
<dbReference type="InterPro" id="IPR036397">
    <property type="entry name" value="RNaseH_sf"/>
</dbReference>
<dbReference type="Pfam" id="PF13456">
    <property type="entry name" value="RVT_3"/>
    <property type="match status" value="1"/>
</dbReference>
<sequence length="196" mass="22066">MQKGRKSGLGTVARDFNGRVERTWAVNCPGIADVKLMEGSAIRKAILQAHKLSWKHIHIESDVLGVINMYGDGFLSNYVDDISLLDIKIKDVYSNDKGILLTLRDANSAEATIAKITRILGYISMANPCTSHVSPTRQDFRLMFPVKTQPAPRRHIFAVQYVNRMKICSSSTLTDLPFEIQEWRTVVELSEMNRVA</sequence>
<keyword evidence="3" id="KW-1185">Reference proteome</keyword>
<comment type="caution">
    <text evidence="2">The sequence shown here is derived from an EMBL/GenBank/DDBJ whole genome shotgun (WGS) entry which is preliminary data.</text>
</comment>
<gene>
    <name evidence="2" type="ORF">ACH5RR_000921</name>
</gene>
<protein>
    <recommendedName>
        <fullName evidence="1">RNase H type-1 domain-containing protein</fullName>
    </recommendedName>
</protein>
<dbReference type="AlphaFoldDB" id="A0ABD3B200"/>
<evidence type="ECO:0000313" key="2">
    <source>
        <dbReference type="EMBL" id="KAL3537555.1"/>
    </source>
</evidence>
<dbReference type="Gene3D" id="3.30.420.10">
    <property type="entry name" value="Ribonuclease H-like superfamily/Ribonuclease H"/>
    <property type="match status" value="1"/>
</dbReference>
<accession>A0ABD3B200</accession>
<name>A0ABD3B200_9GENT</name>
<evidence type="ECO:0000259" key="1">
    <source>
        <dbReference type="Pfam" id="PF13456"/>
    </source>
</evidence>
<proteinExistence type="predicted"/>
<organism evidence="2 3">
    <name type="scientific">Cinchona calisaya</name>
    <dbReference type="NCBI Taxonomy" id="153742"/>
    <lineage>
        <taxon>Eukaryota</taxon>
        <taxon>Viridiplantae</taxon>
        <taxon>Streptophyta</taxon>
        <taxon>Embryophyta</taxon>
        <taxon>Tracheophyta</taxon>
        <taxon>Spermatophyta</taxon>
        <taxon>Magnoliopsida</taxon>
        <taxon>eudicotyledons</taxon>
        <taxon>Gunneridae</taxon>
        <taxon>Pentapetalae</taxon>
        <taxon>asterids</taxon>
        <taxon>lamiids</taxon>
        <taxon>Gentianales</taxon>
        <taxon>Rubiaceae</taxon>
        <taxon>Cinchonoideae</taxon>
        <taxon>Cinchoneae</taxon>
        <taxon>Cinchona</taxon>
    </lineage>
</organism>
<evidence type="ECO:0000313" key="3">
    <source>
        <dbReference type="Proteomes" id="UP001630127"/>
    </source>
</evidence>
<reference evidence="2 3" key="1">
    <citation type="submission" date="2024-11" db="EMBL/GenBank/DDBJ databases">
        <title>A near-complete genome assembly of Cinchona calisaya.</title>
        <authorList>
            <person name="Lian D.C."/>
            <person name="Zhao X.W."/>
            <person name="Wei L."/>
        </authorList>
    </citation>
    <scope>NUCLEOTIDE SEQUENCE [LARGE SCALE GENOMIC DNA]</scope>
    <source>
        <tissue evidence="2">Nenye</tissue>
    </source>
</reference>
<dbReference type="InterPro" id="IPR002156">
    <property type="entry name" value="RNaseH_domain"/>
</dbReference>
<dbReference type="Proteomes" id="UP001630127">
    <property type="component" value="Unassembled WGS sequence"/>
</dbReference>